<sequence>MLLLTKQVKAKKKDLQLTAHIAEKKARKSELKDLLNDINRKIFILKKEQIEEAKTAMHV</sequence>
<gene>
    <name evidence="2" type="ORF">COB21_02125</name>
</gene>
<proteinExistence type="predicted"/>
<feature type="coiled-coil region" evidence="1">
    <location>
        <begin position="21"/>
        <end position="48"/>
    </location>
</feature>
<evidence type="ECO:0000313" key="2">
    <source>
        <dbReference type="EMBL" id="PCI77979.1"/>
    </source>
</evidence>
<accession>A0A2A4X788</accession>
<reference evidence="3" key="1">
    <citation type="submission" date="2017-08" db="EMBL/GenBank/DDBJ databases">
        <title>A dynamic microbial community with high functional redundancy inhabits the cold, oxic subseafloor aquifer.</title>
        <authorList>
            <person name="Tully B.J."/>
            <person name="Wheat C.G."/>
            <person name="Glazer B.T."/>
            <person name="Huber J.A."/>
        </authorList>
    </citation>
    <scope>NUCLEOTIDE SEQUENCE [LARGE SCALE GENOMIC DNA]</scope>
</reference>
<dbReference type="Proteomes" id="UP000218775">
    <property type="component" value="Unassembled WGS sequence"/>
</dbReference>
<keyword evidence="1" id="KW-0175">Coiled coil</keyword>
<dbReference type="EMBL" id="NVUK01000010">
    <property type="protein sequence ID" value="PCI77979.1"/>
    <property type="molecule type" value="Genomic_DNA"/>
</dbReference>
<evidence type="ECO:0000313" key="3">
    <source>
        <dbReference type="Proteomes" id="UP000218775"/>
    </source>
</evidence>
<protein>
    <submittedName>
        <fullName evidence="2">Uncharacterized protein</fullName>
    </submittedName>
</protein>
<evidence type="ECO:0000256" key="1">
    <source>
        <dbReference type="SAM" id="Coils"/>
    </source>
</evidence>
<organism evidence="2 3">
    <name type="scientific">Aerophobetes bacterium</name>
    <dbReference type="NCBI Taxonomy" id="2030807"/>
    <lineage>
        <taxon>Bacteria</taxon>
        <taxon>Candidatus Aerophobota</taxon>
    </lineage>
</organism>
<name>A0A2A4X788_UNCAE</name>
<dbReference type="AlphaFoldDB" id="A0A2A4X788"/>
<comment type="caution">
    <text evidence="2">The sequence shown here is derived from an EMBL/GenBank/DDBJ whole genome shotgun (WGS) entry which is preliminary data.</text>
</comment>